<evidence type="ECO:0000313" key="1">
    <source>
        <dbReference type="EMBL" id="KAK5919724.1"/>
    </source>
</evidence>
<protein>
    <submittedName>
        <fullName evidence="1">Uncharacterized protein</fullName>
    </submittedName>
</protein>
<accession>A0AAN8DCP5</accession>
<evidence type="ECO:0000313" key="2">
    <source>
        <dbReference type="Proteomes" id="UP001331515"/>
    </source>
</evidence>
<comment type="caution">
    <text evidence="1">The sequence shown here is derived from an EMBL/GenBank/DDBJ whole genome shotgun (WGS) entry which is preliminary data.</text>
</comment>
<dbReference type="EMBL" id="JAURVH010001524">
    <property type="protein sequence ID" value="KAK5919724.1"/>
    <property type="molecule type" value="Genomic_DNA"/>
</dbReference>
<keyword evidence="2" id="KW-1185">Reference proteome</keyword>
<sequence>MTLLENKMDYCEVWHPKLWRHSKLYIYRFVTKQKDCLRPDDGFEIRCTDKSVLLTTLRCLKRSWFETFRIRNGILEITNQQTRRGHLD</sequence>
<organism evidence="1 2">
    <name type="scientific">Champsocephalus gunnari</name>
    <name type="common">Mackerel icefish</name>
    <dbReference type="NCBI Taxonomy" id="52237"/>
    <lineage>
        <taxon>Eukaryota</taxon>
        <taxon>Metazoa</taxon>
        <taxon>Chordata</taxon>
        <taxon>Craniata</taxon>
        <taxon>Vertebrata</taxon>
        <taxon>Euteleostomi</taxon>
        <taxon>Actinopterygii</taxon>
        <taxon>Neopterygii</taxon>
        <taxon>Teleostei</taxon>
        <taxon>Neoteleostei</taxon>
        <taxon>Acanthomorphata</taxon>
        <taxon>Eupercaria</taxon>
        <taxon>Perciformes</taxon>
        <taxon>Notothenioidei</taxon>
        <taxon>Channichthyidae</taxon>
        <taxon>Champsocephalus</taxon>
    </lineage>
</organism>
<dbReference type="AlphaFoldDB" id="A0AAN8DCP5"/>
<reference evidence="1 2" key="1">
    <citation type="journal article" date="2023" name="Mol. Biol. Evol.">
        <title>Genomics of Secondarily Temperate Adaptation in the Only Non-Antarctic Icefish.</title>
        <authorList>
            <person name="Rivera-Colon A.G."/>
            <person name="Rayamajhi N."/>
            <person name="Minhas B.F."/>
            <person name="Madrigal G."/>
            <person name="Bilyk K.T."/>
            <person name="Yoon V."/>
            <person name="Hune M."/>
            <person name="Gregory S."/>
            <person name="Cheng C.H.C."/>
            <person name="Catchen J.M."/>
        </authorList>
    </citation>
    <scope>NUCLEOTIDE SEQUENCE [LARGE SCALE GENOMIC DNA]</scope>
    <source>
        <tissue evidence="1">White muscle</tissue>
    </source>
</reference>
<proteinExistence type="predicted"/>
<dbReference type="Proteomes" id="UP001331515">
    <property type="component" value="Unassembled WGS sequence"/>
</dbReference>
<gene>
    <name evidence="1" type="ORF">CgunFtcFv8_023595</name>
</gene>
<name>A0AAN8DCP5_CHAGU</name>